<dbReference type="PANTHER" id="PTHR43335">
    <property type="entry name" value="ABC TRANSPORTER, ATP-BINDING PROTEIN"/>
    <property type="match status" value="1"/>
</dbReference>
<keyword evidence="2" id="KW-0813">Transport</keyword>
<accession>A0A1I0R2V3</accession>
<evidence type="ECO:0000256" key="3">
    <source>
        <dbReference type="ARBA" id="ARBA00022741"/>
    </source>
</evidence>
<sequence>MEILKVENLCKSFGTHKVIDGLSFSVDEHTIYGFLGQNGSGKTTTMKMILGLLKLDSGTITICGEKVTYGETKTNKYIGFLPDVPEFYGYMRPMEYLKLCGEITGLSKQAIKEKSEELLTLVGLIDVKRKIGGFSRGMKQRLGIAQALLNEPRILICDEPTSALDPVGRKDILDILLSIKDKTTVIFSTHILSDVERVCENIGMINDGKLAISGNINALKEVNRHDIIYIEFESENDRKLAYSSLEKMEDIKEIIVEKNSLTIKVHDVKKTGNSIIHKLAGEQLYILKYEILEPTLESIFMEVVK</sequence>
<protein>
    <submittedName>
        <fullName evidence="6">ABC-2 type transport system ATP-binding protein</fullName>
    </submittedName>
</protein>
<dbReference type="GO" id="GO:0005524">
    <property type="term" value="F:ATP binding"/>
    <property type="evidence" value="ECO:0007669"/>
    <property type="project" value="UniProtKB-KW"/>
</dbReference>
<feature type="domain" description="ABC transporter" evidence="5">
    <location>
        <begin position="4"/>
        <end position="232"/>
    </location>
</feature>
<evidence type="ECO:0000259" key="5">
    <source>
        <dbReference type="PROSITE" id="PS50893"/>
    </source>
</evidence>
<dbReference type="OrthoDB" id="9804819at2"/>
<dbReference type="PROSITE" id="PS50893">
    <property type="entry name" value="ABC_TRANSPORTER_2"/>
    <property type="match status" value="1"/>
</dbReference>
<dbReference type="InterPro" id="IPR025302">
    <property type="entry name" value="DrrA1/2-like_C"/>
</dbReference>
<keyword evidence="4 6" id="KW-0067">ATP-binding</keyword>
<dbReference type="PANTHER" id="PTHR43335:SF4">
    <property type="entry name" value="ABC TRANSPORTER, ATP-BINDING PROTEIN"/>
    <property type="match status" value="1"/>
</dbReference>
<evidence type="ECO:0000313" key="6">
    <source>
        <dbReference type="EMBL" id="SEW34674.1"/>
    </source>
</evidence>
<dbReference type="STRING" id="99656.SAMN05421659_11199"/>
<dbReference type="SUPFAM" id="SSF52540">
    <property type="entry name" value="P-loop containing nucleoside triphosphate hydrolases"/>
    <property type="match status" value="1"/>
</dbReference>
<evidence type="ECO:0000313" key="7">
    <source>
        <dbReference type="Proteomes" id="UP000199701"/>
    </source>
</evidence>
<dbReference type="Pfam" id="PF00005">
    <property type="entry name" value="ABC_tran"/>
    <property type="match status" value="1"/>
</dbReference>
<reference evidence="6 7" key="1">
    <citation type="submission" date="2016-10" db="EMBL/GenBank/DDBJ databases">
        <authorList>
            <person name="de Groot N.N."/>
        </authorList>
    </citation>
    <scope>NUCLEOTIDE SEQUENCE [LARGE SCALE GENOMIC DNA]</scope>
    <source>
        <strain evidence="6 7">DSM 9179</strain>
    </source>
</reference>
<evidence type="ECO:0000256" key="4">
    <source>
        <dbReference type="ARBA" id="ARBA00022840"/>
    </source>
</evidence>
<dbReference type="AlphaFoldDB" id="A0A1I0R2V3"/>
<dbReference type="Gene3D" id="3.40.50.300">
    <property type="entry name" value="P-loop containing nucleotide triphosphate hydrolases"/>
    <property type="match status" value="1"/>
</dbReference>
<keyword evidence="7" id="KW-1185">Reference proteome</keyword>
<organism evidence="6 7">
    <name type="scientific">[Clostridium] fimetarium</name>
    <dbReference type="NCBI Taxonomy" id="99656"/>
    <lineage>
        <taxon>Bacteria</taxon>
        <taxon>Bacillati</taxon>
        <taxon>Bacillota</taxon>
        <taxon>Clostridia</taxon>
        <taxon>Lachnospirales</taxon>
        <taxon>Lachnospiraceae</taxon>
    </lineage>
</organism>
<keyword evidence="3" id="KW-0547">Nucleotide-binding</keyword>
<dbReference type="Proteomes" id="UP000199701">
    <property type="component" value="Unassembled WGS sequence"/>
</dbReference>
<dbReference type="CDD" id="cd03230">
    <property type="entry name" value="ABC_DR_subfamily_A"/>
    <property type="match status" value="1"/>
</dbReference>
<dbReference type="InterPro" id="IPR003439">
    <property type="entry name" value="ABC_transporter-like_ATP-bd"/>
</dbReference>
<evidence type="ECO:0000256" key="1">
    <source>
        <dbReference type="ARBA" id="ARBA00005417"/>
    </source>
</evidence>
<dbReference type="InterPro" id="IPR027417">
    <property type="entry name" value="P-loop_NTPase"/>
</dbReference>
<evidence type="ECO:0000256" key="2">
    <source>
        <dbReference type="ARBA" id="ARBA00022448"/>
    </source>
</evidence>
<name>A0A1I0R2V3_9FIRM</name>
<dbReference type="SMART" id="SM00382">
    <property type="entry name" value="AAA"/>
    <property type="match status" value="1"/>
</dbReference>
<dbReference type="GO" id="GO:0016887">
    <property type="term" value="F:ATP hydrolysis activity"/>
    <property type="evidence" value="ECO:0007669"/>
    <property type="project" value="InterPro"/>
</dbReference>
<dbReference type="InterPro" id="IPR003593">
    <property type="entry name" value="AAA+_ATPase"/>
</dbReference>
<comment type="similarity">
    <text evidence="1">Belongs to the ABC transporter superfamily.</text>
</comment>
<dbReference type="EMBL" id="FOJI01000011">
    <property type="protein sequence ID" value="SEW34674.1"/>
    <property type="molecule type" value="Genomic_DNA"/>
</dbReference>
<dbReference type="RefSeq" id="WP_092455150.1">
    <property type="nucleotide sequence ID" value="NZ_FOJI01000011.1"/>
</dbReference>
<gene>
    <name evidence="6" type="ORF">SAMN05421659_11199</name>
</gene>
<dbReference type="Pfam" id="PF13732">
    <property type="entry name" value="DrrA1-3_C"/>
    <property type="match status" value="1"/>
</dbReference>
<proteinExistence type="inferred from homology"/>